<dbReference type="AlphaFoldDB" id="A0A0C3C0B1"/>
<dbReference type="HOGENOM" id="CLU_047592_2_2_1"/>
<reference evidence="1 2" key="1">
    <citation type="submission" date="2014-04" db="EMBL/GenBank/DDBJ databases">
        <authorList>
            <consortium name="DOE Joint Genome Institute"/>
            <person name="Kuo A."/>
            <person name="Gay G."/>
            <person name="Dore J."/>
            <person name="Kohler A."/>
            <person name="Nagy L.G."/>
            <person name="Floudas D."/>
            <person name="Copeland A."/>
            <person name="Barry K.W."/>
            <person name="Cichocki N."/>
            <person name="Veneault-Fourrey C."/>
            <person name="LaButti K."/>
            <person name="Lindquist E.A."/>
            <person name="Lipzen A."/>
            <person name="Lundell T."/>
            <person name="Morin E."/>
            <person name="Murat C."/>
            <person name="Sun H."/>
            <person name="Tunlid A."/>
            <person name="Henrissat B."/>
            <person name="Grigoriev I.V."/>
            <person name="Hibbett D.S."/>
            <person name="Martin F."/>
            <person name="Nordberg H.P."/>
            <person name="Cantor M.N."/>
            <person name="Hua S.X."/>
        </authorList>
    </citation>
    <scope>NUCLEOTIDE SEQUENCE [LARGE SCALE GENOMIC DNA]</scope>
    <source>
        <strain evidence="2">h7</strain>
    </source>
</reference>
<dbReference type="EMBL" id="KN831795">
    <property type="protein sequence ID" value="KIM37714.1"/>
    <property type="molecule type" value="Genomic_DNA"/>
</dbReference>
<name>A0A0C3C0B1_HEBCY</name>
<organism evidence="1 2">
    <name type="scientific">Hebeloma cylindrosporum</name>
    <dbReference type="NCBI Taxonomy" id="76867"/>
    <lineage>
        <taxon>Eukaryota</taxon>
        <taxon>Fungi</taxon>
        <taxon>Dikarya</taxon>
        <taxon>Basidiomycota</taxon>
        <taxon>Agaricomycotina</taxon>
        <taxon>Agaricomycetes</taxon>
        <taxon>Agaricomycetidae</taxon>
        <taxon>Agaricales</taxon>
        <taxon>Agaricineae</taxon>
        <taxon>Hymenogastraceae</taxon>
        <taxon>Hebeloma</taxon>
    </lineage>
</organism>
<dbReference type="Proteomes" id="UP000053424">
    <property type="component" value="Unassembled WGS sequence"/>
</dbReference>
<protein>
    <recommendedName>
        <fullName evidence="3">BTB domain-containing protein</fullName>
    </recommendedName>
</protein>
<evidence type="ECO:0000313" key="1">
    <source>
        <dbReference type="EMBL" id="KIM37714.1"/>
    </source>
</evidence>
<accession>A0A0C3C0B1</accession>
<dbReference type="STRING" id="686832.A0A0C3C0B1"/>
<feature type="non-terminal residue" evidence="1">
    <location>
        <position position="1"/>
    </location>
</feature>
<evidence type="ECO:0008006" key="3">
    <source>
        <dbReference type="Google" id="ProtNLM"/>
    </source>
</evidence>
<reference evidence="2" key="2">
    <citation type="submission" date="2015-01" db="EMBL/GenBank/DDBJ databases">
        <title>Evolutionary Origins and Diversification of the Mycorrhizal Mutualists.</title>
        <authorList>
            <consortium name="DOE Joint Genome Institute"/>
            <consortium name="Mycorrhizal Genomics Consortium"/>
            <person name="Kohler A."/>
            <person name="Kuo A."/>
            <person name="Nagy L.G."/>
            <person name="Floudas D."/>
            <person name="Copeland A."/>
            <person name="Barry K.W."/>
            <person name="Cichocki N."/>
            <person name="Veneault-Fourrey C."/>
            <person name="LaButti K."/>
            <person name="Lindquist E.A."/>
            <person name="Lipzen A."/>
            <person name="Lundell T."/>
            <person name="Morin E."/>
            <person name="Murat C."/>
            <person name="Riley R."/>
            <person name="Ohm R."/>
            <person name="Sun H."/>
            <person name="Tunlid A."/>
            <person name="Henrissat B."/>
            <person name="Grigoriev I.V."/>
            <person name="Hibbett D.S."/>
            <person name="Martin F."/>
        </authorList>
    </citation>
    <scope>NUCLEOTIDE SEQUENCE [LARGE SCALE GENOMIC DNA]</scope>
    <source>
        <strain evidence="2">h7</strain>
    </source>
</reference>
<proteinExistence type="predicted"/>
<sequence length="166" mass="18966">VEDRIFCVPRYEFISSSEVFTGMFLLPLGPEVRVEGQDRENPILLEGYKKDEFASLLKVMYPTATSLISGTPPTLDLRLGKEEWVNVLKLSTIWNMERIREYSIHCLSTDFVVSPMEKIHLARAYKVSAWIKEGVTTLVSSAHRPTFDSLASLGWETAARILWIRD</sequence>
<feature type="non-terminal residue" evidence="1">
    <location>
        <position position="166"/>
    </location>
</feature>
<keyword evidence="2" id="KW-1185">Reference proteome</keyword>
<dbReference type="OrthoDB" id="2593747at2759"/>
<gene>
    <name evidence="1" type="ORF">M413DRAFT_47828</name>
</gene>
<evidence type="ECO:0000313" key="2">
    <source>
        <dbReference type="Proteomes" id="UP000053424"/>
    </source>
</evidence>